<name>A0A521EG36_SACCC</name>
<feature type="domain" description="Nucleoside phosphorylase" evidence="1">
    <location>
        <begin position="23"/>
        <end position="84"/>
    </location>
</feature>
<dbReference type="InterPro" id="IPR000845">
    <property type="entry name" value="Nucleoside_phosphorylase_d"/>
</dbReference>
<dbReference type="GO" id="GO:0003824">
    <property type="term" value="F:catalytic activity"/>
    <property type="evidence" value="ECO:0007669"/>
    <property type="project" value="InterPro"/>
</dbReference>
<protein>
    <submittedName>
        <fullName evidence="3">Predicted sugar epimerase, cupin superfamily</fullName>
    </submittedName>
</protein>
<feature type="domain" description="DUF985" evidence="2">
    <location>
        <begin position="198"/>
        <end position="334"/>
    </location>
</feature>
<dbReference type="Gene3D" id="2.60.120.10">
    <property type="entry name" value="Jelly Rolls"/>
    <property type="match status" value="1"/>
</dbReference>
<dbReference type="Gene3D" id="3.40.50.1580">
    <property type="entry name" value="Nucleoside phosphorylase domain"/>
    <property type="match status" value="1"/>
</dbReference>
<evidence type="ECO:0000259" key="2">
    <source>
        <dbReference type="Pfam" id="PF06172"/>
    </source>
</evidence>
<dbReference type="InterPro" id="IPR014710">
    <property type="entry name" value="RmlC-like_jellyroll"/>
</dbReference>
<dbReference type="Pfam" id="PF06172">
    <property type="entry name" value="Cupin_5"/>
    <property type="match status" value="1"/>
</dbReference>
<dbReference type="CDD" id="cd06121">
    <property type="entry name" value="cupin_YML079wp"/>
    <property type="match status" value="1"/>
</dbReference>
<organism evidence="3 4">
    <name type="scientific">Saccharicrinis carchari</name>
    <dbReference type="NCBI Taxonomy" id="1168039"/>
    <lineage>
        <taxon>Bacteria</taxon>
        <taxon>Pseudomonadati</taxon>
        <taxon>Bacteroidota</taxon>
        <taxon>Bacteroidia</taxon>
        <taxon>Marinilabiliales</taxon>
        <taxon>Marinilabiliaceae</taxon>
        <taxon>Saccharicrinis</taxon>
    </lineage>
</organism>
<dbReference type="Pfam" id="PF01048">
    <property type="entry name" value="PNP_UDP_1"/>
    <property type="match status" value="2"/>
</dbReference>
<dbReference type="InterPro" id="IPR039935">
    <property type="entry name" value="YML079W-like"/>
</dbReference>
<dbReference type="SUPFAM" id="SSF51182">
    <property type="entry name" value="RmlC-like cupins"/>
    <property type="match status" value="1"/>
</dbReference>
<gene>
    <name evidence="3" type="ORF">SAMN06265379_10911</name>
</gene>
<dbReference type="SUPFAM" id="SSF53167">
    <property type="entry name" value="Purine and uridine phosphorylases"/>
    <property type="match status" value="1"/>
</dbReference>
<reference evidence="3 4" key="1">
    <citation type="submission" date="2017-05" db="EMBL/GenBank/DDBJ databases">
        <authorList>
            <person name="Varghese N."/>
            <person name="Submissions S."/>
        </authorList>
    </citation>
    <scope>NUCLEOTIDE SEQUENCE [LARGE SCALE GENOMIC DNA]</scope>
    <source>
        <strain evidence="3 4">DSM 27040</strain>
    </source>
</reference>
<feature type="domain" description="Nucleoside phosphorylase" evidence="1">
    <location>
        <begin position="127"/>
        <end position="175"/>
    </location>
</feature>
<evidence type="ECO:0000313" key="3">
    <source>
        <dbReference type="EMBL" id="SMO82874.1"/>
    </source>
</evidence>
<dbReference type="PANTHER" id="PTHR33387:SF3">
    <property type="entry name" value="DUF985 DOMAIN-CONTAINING PROTEIN"/>
    <property type="match status" value="1"/>
</dbReference>
<sequence length="356" mass="40312">MLNVLIVYAVQEERVQLTMPRCKFHYCRTGVGKVAAAIAVEQAIATHQPDVVINIGTAGAIHYKIGSVHLCQKFVDRDMEKLNNFGVPFEEDFTDEVRKCGFFKNWVFESVCNTGDTFLTTADGTGDVFDMESFAVARVCRMNNVPFVGVKCVTDIIGQNSIQHWEEKLAEAQAILQQFVNDNPLLVPDDHITREARQIIHQLKMNKHPEGGWFKEVYKSDIVLKKEGLPGTFDSDRSALTSIYYLLAGERFSAFHKIKSPEVWYFHRGMPLIIHMIDPKGCYSHVELSERINGHLQYTVEPHTWFAAEVKEGLGYSLVSCAVAPGFDFADFELGQTKKLLALFPMHKELISRFSI</sequence>
<dbReference type="GO" id="GO:0009116">
    <property type="term" value="P:nucleoside metabolic process"/>
    <property type="evidence" value="ECO:0007669"/>
    <property type="project" value="InterPro"/>
</dbReference>
<keyword evidence="4" id="KW-1185">Reference proteome</keyword>
<proteinExistence type="predicted"/>
<evidence type="ECO:0000259" key="1">
    <source>
        <dbReference type="Pfam" id="PF01048"/>
    </source>
</evidence>
<accession>A0A521EG36</accession>
<dbReference type="Proteomes" id="UP000319040">
    <property type="component" value="Unassembled WGS sequence"/>
</dbReference>
<dbReference type="PANTHER" id="PTHR33387">
    <property type="entry name" value="RMLC-LIKE JELLY ROLL FOLD PROTEIN"/>
    <property type="match status" value="1"/>
</dbReference>
<dbReference type="InterPro" id="IPR009327">
    <property type="entry name" value="Cupin_DUF985"/>
</dbReference>
<dbReference type="AlphaFoldDB" id="A0A521EG36"/>
<dbReference type="EMBL" id="FXTB01000009">
    <property type="protein sequence ID" value="SMO82874.1"/>
    <property type="molecule type" value="Genomic_DNA"/>
</dbReference>
<evidence type="ECO:0000313" key="4">
    <source>
        <dbReference type="Proteomes" id="UP000319040"/>
    </source>
</evidence>
<dbReference type="RefSeq" id="WP_221929441.1">
    <property type="nucleotide sequence ID" value="NZ_FXTB01000009.1"/>
</dbReference>
<dbReference type="InterPro" id="IPR035994">
    <property type="entry name" value="Nucleoside_phosphorylase_sf"/>
</dbReference>
<dbReference type="InterPro" id="IPR011051">
    <property type="entry name" value="RmlC_Cupin_sf"/>
</dbReference>